<keyword evidence="8" id="KW-0030">Aminoacyl-tRNA synthetase</keyword>
<evidence type="ECO:0000256" key="3">
    <source>
        <dbReference type="ARBA" id="ARBA00022490"/>
    </source>
</evidence>
<evidence type="ECO:0000256" key="2">
    <source>
        <dbReference type="ARBA" id="ARBA00013169"/>
    </source>
</evidence>
<dbReference type="FunFam" id="3.90.740.10:FF:000008">
    <property type="entry name" value="Valine--tRNA ligase, mitochondrial"/>
    <property type="match status" value="1"/>
</dbReference>
<dbReference type="InterPro" id="IPR002303">
    <property type="entry name" value="Valyl-tRNA_ligase"/>
</dbReference>
<dbReference type="InterPro" id="IPR014729">
    <property type="entry name" value="Rossmann-like_a/b/a_fold"/>
</dbReference>
<dbReference type="Gene3D" id="3.40.50.620">
    <property type="entry name" value="HUPs"/>
    <property type="match status" value="1"/>
</dbReference>
<feature type="non-terminal residue" evidence="12">
    <location>
        <position position="426"/>
    </location>
</feature>
<feature type="domain" description="Aminoacyl-tRNA synthetase class Ia" evidence="10">
    <location>
        <begin position="143"/>
        <end position="398"/>
    </location>
</feature>
<dbReference type="InterPro" id="IPR025709">
    <property type="entry name" value="Leu_tRNA-synth_edit"/>
</dbReference>
<evidence type="ECO:0000313" key="12">
    <source>
        <dbReference type="EMBL" id="GIQ87736.1"/>
    </source>
</evidence>
<keyword evidence="6" id="KW-0067">ATP-binding</keyword>
<dbReference type="Proteomes" id="UP000265618">
    <property type="component" value="Unassembled WGS sequence"/>
</dbReference>
<dbReference type="GO" id="GO:0005829">
    <property type="term" value="C:cytosol"/>
    <property type="evidence" value="ECO:0007669"/>
    <property type="project" value="TreeGrafter"/>
</dbReference>
<keyword evidence="13" id="KW-1185">Reference proteome</keyword>
<dbReference type="InterPro" id="IPR009008">
    <property type="entry name" value="Val/Leu/Ile-tRNA-synth_edit"/>
</dbReference>
<dbReference type="PRINTS" id="PR00986">
    <property type="entry name" value="TRNASYNTHVAL"/>
</dbReference>
<feature type="non-terminal residue" evidence="12">
    <location>
        <position position="1"/>
    </location>
</feature>
<evidence type="ECO:0000256" key="1">
    <source>
        <dbReference type="ARBA" id="ARBA00005594"/>
    </source>
</evidence>
<dbReference type="FunFam" id="3.40.50.620:FF:000078">
    <property type="entry name" value="Valine--tRNA ligase, mitochondrial"/>
    <property type="match status" value="1"/>
</dbReference>
<evidence type="ECO:0000256" key="9">
    <source>
        <dbReference type="ARBA" id="ARBA00029936"/>
    </source>
</evidence>
<gene>
    <name evidence="12" type="ORF">KIPB_009836</name>
</gene>
<protein>
    <recommendedName>
        <fullName evidence="2">valine--tRNA ligase</fullName>
        <ecNumber evidence="2">6.1.1.9</ecNumber>
    </recommendedName>
    <alternativeName>
        <fullName evidence="9">Valyl-tRNA synthetase</fullName>
    </alternativeName>
</protein>
<dbReference type="PANTHER" id="PTHR11946">
    <property type="entry name" value="VALYL-TRNA SYNTHETASES"/>
    <property type="match status" value="1"/>
</dbReference>
<dbReference type="OrthoDB" id="629407at2759"/>
<proteinExistence type="inferred from homology"/>
<evidence type="ECO:0000313" key="13">
    <source>
        <dbReference type="Proteomes" id="UP000265618"/>
    </source>
</evidence>
<accession>A0A9K3D2W3</accession>
<keyword evidence="3" id="KW-0963">Cytoplasm</keyword>
<name>A0A9K3D2W3_9EUKA</name>
<dbReference type="EC" id="6.1.1.9" evidence="2"/>
<organism evidence="12 13">
    <name type="scientific">Kipferlia bialata</name>
    <dbReference type="NCBI Taxonomy" id="797122"/>
    <lineage>
        <taxon>Eukaryota</taxon>
        <taxon>Metamonada</taxon>
        <taxon>Carpediemonas-like organisms</taxon>
        <taxon>Kipferlia</taxon>
    </lineage>
</organism>
<dbReference type="Gene3D" id="3.90.740.10">
    <property type="entry name" value="Valyl/Leucyl/Isoleucyl-tRNA synthetase, editing domain"/>
    <property type="match status" value="1"/>
</dbReference>
<dbReference type="SUPFAM" id="SSF50677">
    <property type="entry name" value="ValRS/IleRS/LeuRS editing domain"/>
    <property type="match status" value="1"/>
</dbReference>
<keyword evidence="4 12" id="KW-0436">Ligase</keyword>
<dbReference type="GO" id="GO:0004832">
    <property type="term" value="F:valine-tRNA ligase activity"/>
    <property type="evidence" value="ECO:0007669"/>
    <property type="project" value="UniProtKB-EC"/>
</dbReference>
<feature type="domain" description="Leucyl-tRNA synthetase editing" evidence="11">
    <location>
        <begin position="77"/>
        <end position="133"/>
    </location>
</feature>
<dbReference type="GO" id="GO:0005524">
    <property type="term" value="F:ATP binding"/>
    <property type="evidence" value="ECO:0007669"/>
    <property type="project" value="UniProtKB-KW"/>
</dbReference>
<dbReference type="SUPFAM" id="SSF52374">
    <property type="entry name" value="Nucleotidylyl transferase"/>
    <property type="match status" value="1"/>
</dbReference>
<evidence type="ECO:0000259" key="10">
    <source>
        <dbReference type="Pfam" id="PF00133"/>
    </source>
</evidence>
<evidence type="ECO:0000259" key="11">
    <source>
        <dbReference type="Pfam" id="PF13603"/>
    </source>
</evidence>
<keyword evidence="5" id="KW-0547">Nucleotide-binding</keyword>
<evidence type="ECO:0000256" key="5">
    <source>
        <dbReference type="ARBA" id="ARBA00022741"/>
    </source>
</evidence>
<evidence type="ECO:0000256" key="6">
    <source>
        <dbReference type="ARBA" id="ARBA00022840"/>
    </source>
</evidence>
<comment type="caution">
    <text evidence="12">The sequence shown here is derived from an EMBL/GenBank/DDBJ whole genome shotgun (WGS) entry which is preliminary data.</text>
</comment>
<sequence length="426" mass="48460">VNGRTKLAVPSHDNKKYDFGIMMYFKYKIKGSDQFIEIGTTRLETMLGDTAVAVHPEDPRYAHLINQEDPSKPIAFLEHPFIPEREIPIIADEYVKIEFGSGAVKITPAHDPNDFEIGTRHGLPKINVLRNDGTINSVGGERFKGMKRIDARYAIKAALEEIGQFVEEKDNAMAIGVCQRTGDMIEPRIKPQWYMDCKESAARAVEAVENGSLEIVPARHEATWYSWLRNIRPWCISRQLWWGHRIPAYLVWRADEEKPEGNSTEQYVVARTEEAAKEKALAKLGCTEEELMMEQDPDVTDTWFSSALFPFSVLGWPEETPDFERFFPTNVLETGHDILFFWVARMVMMSYELVDKLPFNKVYLHAMVRDAHGKKMSKSLGNVIDPLDVISGISLERLHEQVDASTAIAPSEKVRAKKAQGQDYPA</sequence>
<evidence type="ECO:0000256" key="4">
    <source>
        <dbReference type="ARBA" id="ARBA00022598"/>
    </source>
</evidence>
<reference evidence="12 13" key="1">
    <citation type="journal article" date="2018" name="PLoS ONE">
        <title>The draft genome of Kipferlia bialata reveals reductive genome evolution in fornicate parasites.</title>
        <authorList>
            <person name="Tanifuji G."/>
            <person name="Takabayashi S."/>
            <person name="Kume K."/>
            <person name="Takagi M."/>
            <person name="Nakayama T."/>
            <person name="Kamikawa R."/>
            <person name="Inagaki Y."/>
            <person name="Hashimoto T."/>
        </authorList>
    </citation>
    <scope>NUCLEOTIDE SEQUENCE [LARGE SCALE GENOMIC DNA]</scope>
    <source>
        <strain evidence="12">NY0173</strain>
    </source>
</reference>
<dbReference type="PANTHER" id="PTHR11946:SF109">
    <property type="entry name" value="VALINE--TRNA LIGASE"/>
    <property type="match status" value="1"/>
</dbReference>
<dbReference type="Pfam" id="PF13603">
    <property type="entry name" value="tRNA-synt_1_2"/>
    <property type="match status" value="1"/>
</dbReference>
<evidence type="ECO:0000256" key="8">
    <source>
        <dbReference type="ARBA" id="ARBA00023146"/>
    </source>
</evidence>
<comment type="similarity">
    <text evidence="1">Belongs to the class-I aminoacyl-tRNA synthetase family.</text>
</comment>
<dbReference type="AlphaFoldDB" id="A0A9K3D2W3"/>
<dbReference type="GO" id="GO:0006438">
    <property type="term" value="P:valyl-tRNA aminoacylation"/>
    <property type="evidence" value="ECO:0007669"/>
    <property type="project" value="InterPro"/>
</dbReference>
<dbReference type="InterPro" id="IPR002300">
    <property type="entry name" value="aa-tRNA-synth_Ia"/>
</dbReference>
<dbReference type="EMBL" id="BDIP01003460">
    <property type="protein sequence ID" value="GIQ87736.1"/>
    <property type="molecule type" value="Genomic_DNA"/>
</dbReference>
<dbReference type="Pfam" id="PF00133">
    <property type="entry name" value="tRNA-synt_1"/>
    <property type="match status" value="1"/>
</dbReference>
<evidence type="ECO:0000256" key="7">
    <source>
        <dbReference type="ARBA" id="ARBA00022917"/>
    </source>
</evidence>
<dbReference type="GO" id="GO:0002161">
    <property type="term" value="F:aminoacyl-tRNA deacylase activity"/>
    <property type="evidence" value="ECO:0007669"/>
    <property type="project" value="InterPro"/>
</dbReference>
<keyword evidence="7" id="KW-0648">Protein biosynthesis</keyword>